<organism evidence="1 2">
    <name type="scientific">Goodea atripinnis</name>
    <dbReference type="NCBI Taxonomy" id="208336"/>
    <lineage>
        <taxon>Eukaryota</taxon>
        <taxon>Metazoa</taxon>
        <taxon>Chordata</taxon>
        <taxon>Craniata</taxon>
        <taxon>Vertebrata</taxon>
        <taxon>Euteleostomi</taxon>
        <taxon>Actinopterygii</taxon>
        <taxon>Neopterygii</taxon>
        <taxon>Teleostei</taxon>
        <taxon>Neoteleostei</taxon>
        <taxon>Acanthomorphata</taxon>
        <taxon>Ovalentaria</taxon>
        <taxon>Atherinomorphae</taxon>
        <taxon>Cyprinodontiformes</taxon>
        <taxon>Goodeidae</taxon>
        <taxon>Goodea</taxon>
    </lineage>
</organism>
<dbReference type="Proteomes" id="UP001476798">
    <property type="component" value="Unassembled WGS sequence"/>
</dbReference>
<reference evidence="1 2" key="1">
    <citation type="submission" date="2021-06" db="EMBL/GenBank/DDBJ databases">
        <authorList>
            <person name="Palmer J.M."/>
        </authorList>
    </citation>
    <scope>NUCLEOTIDE SEQUENCE [LARGE SCALE GENOMIC DNA]</scope>
    <source>
        <strain evidence="1 2">GA_2019</strain>
        <tissue evidence="1">Muscle</tissue>
    </source>
</reference>
<comment type="caution">
    <text evidence="1">The sequence shown here is derived from an EMBL/GenBank/DDBJ whole genome shotgun (WGS) entry which is preliminary data.</text>
</comment>
<gene>
    <name evidence="1" type="ORF">GOODEAATRI_004554</name>
</gene>
<keyword evidence="2" id="KW-1185">Reference proteome</keyword>
<feature type="non-terminal residue" evidence="1">
    <location>
        <position position="1"/>
    </location>
</feature>
<dbReference type="EMBL" id="JAHRIO010060163">
    <property type="protein sequence ID" value="MEQ2177534.1"/>
    <property type="molecule type" value="Genomic_DNA"/>
</dbReference>
<evidence type="ECO:0000313" key="1">
    <source>
        <dbReference type="EMBL" id="MEQ2177534.1"/>
    </source>
</evidence>
<dbReference type="Gene3D" id="1.50.10.20">
    <property type="match status" value="1"/>
</dbReference>
<name>A0ABV0P1E8_9TELE</name>
<dbReference type="SUPFAM" id="SSF48239">
    <property type="entry name" value="Terpenoid cyclases/Protein prenyltransferases"/>
    <property type="match status" value="1"/>
</dbReference>
<sequence>VARGYRRRCSSCYRNKTGRTEGLRRASAGTPGISSDLVCPFCPLSCGLASPDPLHAYLGLCGLSLIGEPDLRKVHPALNITQRAFQHLQQLQQTWRDNTGSCIGHL</sequence>
<protein>
    <submittedName>
        <fullName evidence="1">Uncharacterized protein</fullName>
    </submittedName>
</protein>
<dbReference type="InterPro" id="IPR008930">
    <property type="entry name" value="Terpenoid_cyclase/PrenylTrfase"/>
</dbReference>
<proteinExistence type="predicted"/>
<evidence type="ECO:0000313" key="2">
    <source>
        <dbReference type="Proteomes" id="UP001476798"/>
    </source>
</evidence>
<accession>A0ABV0P1E8</accession>